<comment type="caution">
    <text evidence="12">The sequence shown here is derived from an EMBL/GenBank/DDBJ whole genome shotgun (WGS) entry which is preliminary data.</text>
</comment>
<evidence type="ECO:0000313" key="12">
    <source>
        <dbReference type="EMBL" id="KAL0154216.1"/>
    </source>
</evidence>
<dbReference type="SUPFAM" id="SSF56399">
    <property type="entry name" value="ADP-ribosylation"/>
    <property type="match status" value="1"/>
</dbReference>
<dbReference type="EMBL" id="JAMKFB020000039">
    <property type="protein sequence ID" value="KAL0154216.1"/>
    <property type="molecule type" value="Genomic_DNA"/>
</dbReference>
<dbReference type="GO" id="GO:0016779">
    <property type="term" value="F:nucleotidyltransferase activity"/>
    <property type="evidence" value="ECO:0007669"/>
    <property type="project" value="UniProtKB-KW"/>
</dbReference>
<evidence type="ECO:0000256" key="3">
    <source>
        <dbReference type="ARBA" id="ARBA00022525"/>
    </source>
</evidence>
<comment type="similarity">
    <text evidence="2 11">Belongs to the Arg-specific ADP-ribosyltransferase family.</text>
</comment>
<keyword evidence="3" id="KW-0964">Secreted</keyword>
<dbReference type="EC" id="2.4.2.31" evidence="11"/>
<dbReference type="InterPro" id="IPR050999">
    <property type="entry name" value="ADP-ribosyltransferase_ARG"/>
</dbReference>
<keyword evidence="13" id="KW-1185">Reference proteome</keyword>
<evidence type="ECO:0000256" key="5">
    <source>
        <dbReference type="ARBA" id="ARBA00022676"/>
    </source>
</evidence>
<protein>
    <recommendedName>
        <fullName evidence="11">NAD(P)(+)--arginine ADP-ribosyltransferase</fullName>
        <ecNumber evidence="11">2.4.2.31</ecNumber>
    </recommendedName>
    <alternativeName>
        <fullName evidence="11">Mono(ADP-ribosyl)transferase</fullName>
    </alternativeName>
</protein>
<evidence type="ECO:0000256" key="11">
    <source>
        <dbReference type="RuleBase" id="RU361228"/>
    </source>
</evidence>
<dbReference type="PANTHER" id="PTHR10339">
    <property type="entry name" value="ADP-RIBOSYLTRANSFERASE"/>
    <property type="match status" value="1"/>
</dbReference>
<dbReference type="GO" id="GO:0106274">
    <property type="term" value="F:NAD+-protein-arginine ADP-ribosyltransferase activity"/>
    <property type="evidence" value="ECO:0007669"/>
    <property type="project" value="UniProtKB-EC"/>
</dbReference>
<keyword evidence="4" id="KW-0800">Toxin</keyword>
<dbReference type="Pfam" id="PF01129">
    <property type="entry name" value="ART"/>
    <property type="match status" value="1"/>
</dbReference>
<keyword evidence="7" id="KW-0548">Nucleotidyltransferase</keyword>
<keyword evidence="8 11" id="KW-0521">NADP</keyword>
<feature type="non-terminal residue" evidence="12">
    <location>
        <position position="1"/>
    </location>
</feature>
<dbReference type="AlphaFoldDB" id="A0ABD0N049"/>
<dbReference type="Proteomes" id="UP001529510">
    <property type="component" value="Unassembled WGS sequence"/>
</dbReference>
<sequence length="53" mass="6180">DHKAAVEFPLDMALNSVDDQYEGCRENMINKVETDYLQDELNKLSVFKTAWDE</sequence>
<evidence type="ECO:0000256" key="10">
    <source>
        <dbReference type="ARBA" id="ARBA00047597"/>
    </source>
</evidence>
<dbReference type="GO" id="GO:0005576">
    <property type="term" value="C:extracellular region"/>
    <property type="evidence" value="ECO:0007669"/>
    <property type="project" value="UniProtKB-SubCell"/>
</dbReference>
<organism evidence="12 13">
    <name type="scientific">Cirrhinus mrigala</name>
    <name type="common">Mrigala</name>
    <dbReference type="NCBI Taxonomy" id="683832"/>
    <lineage>
        <taxon>Eukaryota</taxon>
        <taxon>Metazoa</taxon>
        <taxon>Chordata</taxon>
        <taxon>Craniata</taxon>
        <taxon>Vertebrata</taxon>
        <taxon>Euteleostomi</taxon>
        <taxon>Actinopterygii</taxon>
        <taxon>Neopterygii</taxon>
        <taxon>Teleostei</taxon>
        <taxon>Ostariophysi</taxon>
        <taxon>Cypriniformes</taxon>
        <taxon>Cyprinidae</taxon>
        <taxon>Labeoninae</taxon>
        <taxon>Labeonini</taxon>
        <taxon>Cirrhinus</taxon>
    </lineage>
</organism>
<dbReference type="InterPro" id="IPR000768">
    <property type="entry name" value="ART"/>
</dbReference>
<dbReference type="GO" id="GO:0090729">
    <property type="term" value="F:toxin activity"/>
    <property type="evidence" value="ECO:0007669"/>
    <property type="project" value="UniProtKB-KW"/>
</dbReference>
<comment type="subcellular location">
    <subcellularLocation>
        <location evidence="1">Secreted</location>
    </subcellularLocation>
</comment>
<accession>A0ABD0N049</accession>
<gene>
    <name evidence="12" type="ORF">M9458_050470</name>
</gene>
<reference evidence="12 13" key="1">
    <citation type="submission" date="2024-05" db="EMBL/GenBank/DDBJ databases">
        <title>Genome sequencing and assembly of Indian major carp, Cirrhinus mrigala (Hamilton, 1822).</title>
        <authorList>
            <person name="Mohindra V."/>
            <person name="Chowdhury L.M."/>
            <person name="Lal K."/>
            <person name="Jena J.K."/>
        </authorList>
    </citation>
    <scope>NUCLEOTIDE SEQUENCE [LARGE SCALE GENOMIC DNA]</scope>
    <source>
        <strain evidence="12">CM1030</strain>
        <tissue evidence="12">Blood</tissue>
    </source>
</reference>
<evidence type="ECO:0000256" key="1">
    <source>
        <dbReference type="ARBA" id="ARBA00004613"/>
    </source>
</evidence>
<comment type="catalytic activity">
    <reaction evidence="10 11">
        <text>L-arginyl-[protein] + NAD(+) = N(omega)-(ADP-D-ribosyl)-L-arginyl-[protein] + nicotinamide + H(+)</text>
        <dbReference type="Rhea" id="RHEA:19149"/>
        <dbReference type="Rhea" id="RHEA-COMP:10532"/>
        <dbReference type="Rhea" id="RHEA-COMP:15087"/>
        <dbReference type="ChEBI" id="CHEBI:15378"/>
        <dbReference type="ChEBI" id="CHEBI:17154"/>
        <dbReference type="ChEBI" id="CHEBI:29965"/>
        <dbReference type="ChEBI" id="CHEBI:57540"/>
        <dbReference type="ChEBI" id="CHEBI:142554"/>
        <dbReference type="EC" id="2.4.2.31"/>
    </reaction>
</comment>
<proteinExistence type="inferred from homology"/>
<evidence type="ECO:0000256" key="7">
    <source>
        <dbReference type="ARBA" id="ARBA00022695"/>
    </source>
</evidence>
<evidence type="ECO:0000256" key="9">
    <source>
        <dbReference type="ARBA" id="ARBA00023026"/>
    </source>
</evidence>
<keyword evidence="11" id="KW-0520">NAD</keyword>
<keyword evidence="5 11" id="KW-0328">Glycosyltransferase</keyword>
<evidence type="ECO:0000256" key="4">
    <source>
        <dbReference type="ARBA" id="ARBA00022656"/>
    </source>
</evidence>
<feature type="non-terminal residue" evidence="12">
    <location>
        <position position="53"/>
    </location>
</feature>
<evidence type="ECO:0000313" key="13">
    <source>
        <dbReference type="Proteomes" id="UP001529510"/>
    </source>
</evidence>
<evidence type="ECO:0000256" key="6">
    <source>
        <dbReference type="ARBA" id="ARBA00022679"/>
    </source>
</evidence>
<name>A0ABD0N049_CIRMR</name>
<dbReference type="PANTHER" id="PTHR10339:SF25">
    <property type="entry name" value="SECRETED EXOENZYME S"/>
    <property type="match status" value="1"/>
</dbReference>
<keyword evidence="6 11" id="KW-0808">Transferase</keyword>
<keyword evidence="9" id="KW-0843">Virulence</keyword>
<evidence type="ECO:0000256" key="8">
    <source>
        <dbReference type="ARBA" id="ARBA00022857"/>
    </source>
</evidence>
<evidence type="ECO:0000256" key="2">
    <source>
        <dbReference type="ARBA" id="ARBA00009558"/>
    </source>
</evidence>
<dbReference type="Gene3D" id="3.90.176.10">
    <property type="entry name" value="Toxin ADP-ribosyltransferase, Chain A, domain 1"/>
    <property type="match status" value="1"/>
</dbReference>